<comment type="caution">
    <text evidence="1">The sequence shown here is derived from an EMBL/GenBank/DDBJ whole genome shotgun (WGS) entry which is preliminary data.</text>
</comment>
<keyword evidence="2" id="KW-1185">Reference proteome</keyword>
<proteinExistence type="predicted"/>
<protein>
    <submittedName>
        <fullName evidence="1">Uncharacterized protein</fullName>
    </submittedName>
</protein>
<name>A0ABD6EZ32_9BILA</name>
<evidence type="ECO:0000313" key="1">
    <source>
        <dbReference type="EMBL" id="MFH4982519.1"/>
    </source>
</evidence>
<dbReference type="AlphaFoldDB" id="A0ABD6EZ32"/>
<dbReference type="Proteomes" id="UP001608902">
    <property type="component" value="Unassembled WGS sequence"/>
</dbReference>
<accession>A0ABD6EZ32</accession>
<organism evidence="1 2">
    <name type="scientific">Gnathostoma spinigerum</name>
    <dbReference type="NCBI Taxonomy" id="75299"/>
    <lineage>
        <taxon>Eukaryota</taxon>
        <taxon>Metazoa</taxon>
        <taxon>Ecdysozoa</taxon>
        <taxon>Nematoda</taxon>
        <taxon>Chromadorea</taxon>
        <taxon>Rhabditida</taxon>
        <taxon>Spirurina</taxon>
        <taxon>Gnathostomatomorpha</taxon>
        <taxon>Gnathostomatoidea</taxon>
        <taxon>Gnathostomatidae</taxon>
        <taxon>Gnathostoma</taxon>
    </lineage>
</organism>
<sequence>MLGNRLAIVPSISSRFASFDIVVAQLSSEHFTEDLTDVTSLFFFSNLLEILQFDADNSCSPDNPELSVFGALTLLSRRYLMLSSIGSIYFSGRRNASCYTKFEWVHDVDTICCSVD</sequence>
<dbReference type="EMBL" id="JBGFUD010009493">
    <property type="protein sequence ID" value="MFH4982519.1"/>
    <property type="molecule type" value="Genomic_DNA"/>
</dbReference>
<evidence type="ECO:0000313" key="2">
    <source>
        <dbReference type="Proteomes" id="UP001608902"/>
    </source>
</evidence>
<gene>
    <name evidence="1" type="ORF">AB6A40_009228</name>
</gene>
<reference evidence="1 2" key="1">
    <citation type="submission" date="2024-08" db="EMBL/GenBank/DDBJ databases">
        <title>Gnathostoma spinigerum genome.</title>
        <authorList>
            <person name="Gonzalez-Bertolin B."/>
            <person name="Monzon S."/>
            <person name="Zaballos A."/>
            <person name="Jimenez P."/>
            <person name="Dekumyoy P."/>
            <person name="Varona S."/>
            <person name="Cuesta I."/>
            <person name="Sumanam S."/>
            <person name="Adisakwattana P."/>
            <person name="Gasser R.B."/>
            <person name="Hernandez-Gonzalez A."/>
            <person name="Young N.D."/>
            <person name="Perteguer M.J."/>
        </authorList>
    </citation>
    <scope>NUCLEOTIDE SEQUENCE [LARGE SCALE GENOMIC DNA]</scope>
    <source>
        <strain evidence="1">AL3</strain>
        <tissue evidence="1">Liver</tissue>
    </source>
</reference>